<keyword evidence="2" id="KW-1185">Reference proteome</keyword>
<name>A0A4U6UYA8_SETVI</name>
<dbReference type="EMBL" id="CM016555">
    <property type="protein sequence ID" value="TKW21668.1"/>
    <property type="molecule type" value="Genomic_DNA"/>
</dbReference>
<organism evidence="1 2">
    <name type="scientific">Setaria viridis</name>
    <name type="common">Green bristlegrass</name>
    <name type="synonym">Setaria italica subsp. viridis</name>
    <dbReference type="NCBI Taxonomy" id="4556"/>
    <lineage>
        <taxon>Eukaryota</taxon>
        <taxon>Viridiplantae</taxon>
        <taxon>Streptophyta</taxon>
        <taxon>Embryophyta</taxon>
        <taxon>Tracheophyta</taxon>
        <taxon>Spermatophyta</taxon>
        <taxon>Magnoliopsida</taxon>
        <taxon>Liliopsida</taxon>
        <taxon>Poales</taxon>
        <taxon>Poaceae</taxon>
        <taxon>PACMAD clade</taxon>
        <taxon>Panicoideae</taxon>
        <taxon>Panicodae</taxon>
        <taxon>Paniceae</taxon>
        <taxon>Cenchrinae</taxon>
        <taxon>Setaria</taxon>
    </lineage>
</organism>
<dbReference type="Proteomes" id="UP000298652">
    <property type="component" value="Chromosome 4"/>
</dbReference>
<protein>
    <submittedName>
        <fullName evidence="1">Uncharacterized protein</fullName>
    </submittedName>
</protein>
<proteinExistence type="predicted"/>
<dbReference type="AlphaFoldDB" id="A0A4U6UYA8"/>
<gene>
    <name evidence="1" type="ORF">SEVIR_4G135001v2</name>
</gene>
<reference evidence="1" key="1">
    <citation type="submission" date="2019-03" db="EMBL/GenBank/DDBJ databases">
        <title>WGS assembly of Setaria viridis.</title>
        <authorList>
            <person name="Huang P."/>
            <person name="Jenkins J."/>
            <person name="Grimwood J."/>
            <person name="Barry K."/>
            <person name="Healey A."/>
            <person name="Mamidi S."/>
            <person name="Sreedasyam A."/>
            <person name="Shu S."/>
            <person name="Feldman M."/>
            <person name="Wu J."/>
            <person name="Yu Y."/>
            <person name="Chen C."/>
            <person name="Johnson J."/>
            <person name="Rokhsar D."/>
            <person name="Baxter I."/>
            <person name="Schmutz J."/>
            <person name="Brutnell T."/>
            <person name="Kellogg E."/>
        </authorList>
    </citation>
    <scope>NUCLEOTIDE SEQUENCE [LARGE SCALE GENOMIC DNA]</scope>
</reference>
<evidence type="ECO:0000313" key="2">
    <source>
        <dbReference type="Proteomes" id="UP000298652"/>
    </source>
</evidence>
<evidence type="ECO:0000313" key="1">
    <source>
        <dbReference type="EMBL" id="TKW21668.1"/>
    </source>
</evidence>
<dbReference type="Gramene" id="TKW21668">
    <property type="protein sequence ID" value="TKW21668"/>
    <property type="gene ID" value="SEVIR_4G135001v2"/>
</dbReference>
<sequence length="120" mass="13484">MVGAASSTPAPSSPSRKLTLKVTLLADAFDSESHTEMDSYDDHHHGYHTPFTRGDALCIFCHTNNTFACPVCPTMRHRWKILNEVKDHVVGMATFVPLRGKNKKKWSLHHVMARIEGWLG</sequence>
<accession>A0A4U6UYA8</accession>